<evidence type="ECO:0000259" key="3">
    <source>
        <dbReference type="SMART" id="SM00903"/>
    </source>
</evidence>
<dbReference type="InterPro" id="IPR050268">
    <property type="entry name" value="NADH-dep_flavin_reductase"/>
</dbReference>
<dbReference type="RefSeq" id="WP_354835283.1">
    <property type="nucleotide sequence ID" value="NZ_JBHTCG010000001.1"/>
</dbReference>
<accession>A0ABW2NUZ2</accession>
<evidence type="ECO:0000313" key="5">
    <source>
        <dbReference type="Proteomes" id="UP001596496"/>
    </source>
</evidence>
<dbReference type="Gene3D" id="2.30.110.10">
    <property type="entry name" value="Electron Transport, Fmn-binding Protein, Chain A"/>
    <property type="match status" value="1"/>
</dbReference>
<dbReference type="InterPro" id="IPR002563">
    <property type="entry name" value="Flavin_Rdtase-like_dom"/>
</dbReference>
<dbReference type="Proteomes" id="UP001596496">
    <property type="component" value="Unassembled WGS sequence"/>
</dbReference>
<dbReference type="SMART" id="SM00903">
    <property type="entry name" value="Flavin_Reduct"/>
    <property type="match status" value="1"/>
</dbReference>
<gene>
    <name evidence="4" type="ORF">ACFQSB_02320</name>
</gene>
<organism evidence="4 5">
    <name type="scientific">Sphaerisporangium rhizosphaerae</name>
    <dbReference type="NCBI Taxonomy" id="2269375"/>
    <lineage>
        <taxon>Bacteria</taxon>
        <taxon>Bacillati</taxon>
        <taxon>Actinomycetota</taxon>
        <taxon>Actinomycetes</taxon>
        <taxon>Streptosporangiales</taxon>
        <taxon>Streptosporangiaceae</taxon>
        <taxon>Sphaerisporangium</taxon>
    </lineage>
</organism>
<evidence type="ECO:0000256" key="2">
    <source>
        <dbReference type="ARBA" id="ARBA00023002"/>
    </source>
</evidence>
<proteinExistence type="inferred from homology"/>
<reference evidence="5" key="1">
    <citation type="journal article" date="2019" name="Int. J. Syst. Evol. Microbiol.">
        <title>The Global Catalogue of Microorganisms (GCM) 10K type strain sequencing project: providing services to taxonomists for standard genome sequencing and annotation.</title>
        <authorList>
            <consortium name="The Broad Institute Genomics Platform"/>
            <consortium name="The Broad Institute Genome Sequencing Center for Infectious Disease"/>
            <person name="Wu L."/>
            <person name="Ma J."/>
        </authorList>
    </citation>
    <scope>NUCLEOTIDE SEQUENCE [LARGE SCALE GENOMIC DNA]</scope>
    <source>
        <strain evidence="5">CECT 7649</strain>
    </source>
</reference>
<sequence length="150" mass="15925">MLGRFATGVVAVTAIDPADGAPRGLAVNSFTSVSLDPPLVSFCVSTASTTWPRMKAAPTLCVNVLSERQEHVSRRLAARVSDKFTGLSWRPSPGGGPLFEGALAWLDCAIESEHPAGDHIIVVARVLALDAHADHGPLLFFRGDYGRFDA</sequence>
<feature type="domain" description="Flavin reductase like" evidence="3">
    <location>
        <begin position="2"/>
        <end position="147"/>
    </location>
</feature>
<evidence type="ECO:0000313" key="4">
    <source>
        <dbReference type="EMBL" id="MFC7381024.1"/>
    </source>
</evidence>
<comment type="caution">
    <text evidence="4">The sequence shown here is derived from an EMBL/GenBank/DDBJ whole genome shotgun (WGS) entry which is preliminary data.</text>
</comment>
<protein>
    <submittedName>
        <fullName evidence="4">Flavin reductase family protein</fullName>
        <ecNumber evidence="4">1.-.-.-</ecNumber>
    </submittedName>
</protein>
<dbReference type="EMBL" id="JBHTCG010000001">
    <property type="protein sequence ID" value="MFC7381024.1"/>
    <property type="molecule type" value="Genomic_DNA"/>
</dbReference>
<dbReference type="InterPro" id="IPR012349">
    <property type="entry name" value="Split_barrel_FMN-bd"/>
</dbReference>
<dbReference type="EC" id="1.-.-.-" evidence="4"/>
<dbReference type="SUPFAM" id="SSF50475">
    <property type="entry name" value="FMN-binding split barrel"/>
    <property type="match status" value="1"/>
</dbReference>
<name>A0ABW2NUZ2_9ACTN</name>
<keyword evidence="5" id="KW-1185">Reference proteome</keyword>
<comment type="similarity">
    <text evidence="1">Belongs to the non-flavoprotein flavin reductase family.</text>
</comment>
<dbReference type="GO" id="GO:0016491">
    <property type="term" value="F:oxidoreductase activity"/>
    <property type="evidence" value="ECO:0007669"/>
    <property type="project" value="UniProtKB-KW"/>
</dbReference>
<dbReference type="PANTHER" id="PTHR30466:SF11">
    <property type="entry name" value="FLAVIN-DEPENDENT MONOOXYGENASE, REDUCTASE SUBUNIT HSAB"/>
    <property type="match status" value="1"/>
</dbReference>
<dbReference type="Pfam" id="PF01613">
    <property type="entry name" value="Flavin_Reduct"/>
    <property type="match status" value="1"/>
</dbReference>
<dbReference type="PANTHER" id="PTHR30466">
    <property type="entry name" value="FLAVIN REDUCTASE"/>
    <property type="match status" value="1"/>
</dbReference>
<keyword evidence="2 4" id="KW-0560">Oxidoreductase</keyword>
<evidence type="ECO:0000256" key="1">
    <source>
        <dbReference type="ARBA" id="ARBA00008898"/>
    </source>
</evidence>